<dbReference type="PANTHER" id="PTHR18901">
    <property type="entry name" value="2-DEOXYGLUCOSE-6-PHOSPHATE PHOSPHATASE 2"/>
    <property type="match status" value="1"/>
</dbReference>
<dbReference type="Pfam" id="PF00702">
    <property type="entry name" value="Hydrolase"/>
    <property type="match status" value="1"/>
</dbReference>
<sequence length="214" mass="22624">MDGTIIDTEPYWMDAETRLVAEYGGTWTHEQAVGLVGAGLEHSARTLQQAGVALHPHEIIEVMTARVLERIVAEGLPWRPGARELLLELRESGVPTALVTMSYRSLATTVAEAIDFTAFDTIVAGDDVTLSKPHPAAYLRAADLLGVAAVDCVAIEDSAPGVAAAMASGATTIGVPLNAVLPDHPALTIWPTLAGRTVTHLAELHGDRRSAGRH</sequence>
<dbReference type="PRINTS" id="PR00413">
    <property type="entry name" value="HADHALOGNASE"/>
</dbReference>
<dbReference type="InterPro" id="IPR006439">
    <property type="entry name" value="HAD-SF_hydro_IA"/>
</dbReference>
<accession>A0A7C9TNB3</accession>
<dbReference type="InterPro" id="IPR036412">
    <property type="entry name" value="HAD-like_sf"/>
</dbReference>
<dbReference type="PANTHER" id="PTHR18901:SF38">
    <property type="entry name" value="PSEUDOURIDINE-5'-PHOSPHATASE"/>
    <property type="match status" value="1"/>
</dbReference>
<evidence type="ECO:0000313" key="2">
    <source>
        <dbReference type="Proteomes" id="UP000479756"/>
    </source>
</evidence>
<evidence type="ECO:0000313" key="1">
    <source>
        <dbReference type="EMBL" id="NEM90058.1"/>
    </source>
</evidence>
<name>A0A7C9TNB3_9MICO</name>
<organism evidence="1 2">
    <name type="scientific">Galbitalea soli</name>
    <dbReference type="NCBI Taxonomy" id="1268042"/>
    <lineage>
        <taxon>Bacteria</taxon>
        <taxon>Bacillati</taxon>
        <taxon>Actinomycetota</taxon>
        <taxon>Actinomycetes</taxon>
        <taxon>Micrococcales</taxon>
        <taxon>Microbacteriaceae</taxon>
        <taxon>Galbitalea</taxon>
    </lineage>
</organism>
<dbReference type="InterPro" id="IPR023198">
    <property type="entry name" value="PGP-like_dom2"/>
</dbReference>
<dbReference type="InterPro" id="IPR023214">
    <property type="entry name" value="HAD_sf"/>
</dbReference>
<proteinExistence type="predicted"/>
<reference evidence="1 2" key="1">
    <citation type="journal article" date="2014" name="Int. J. Syst. Evol. Microbiol.">
        <title>Description of Galbitalea soli gen. nov., sp. nov., and Frondihabitans sucicola sp. nov.</title>
        <authorList>
            <person name="Kim S.J."/>
            <person name="Lim J.M."/>
            <person name="Ahn J.H."/>
            <person name="Weon H.Y."/>
            <person name="Hamada M."/>
            <person name="Suzuki K."/>
            <person name="Ahn T.Y."/>
            <person name="Kwon S.W."/>
        </authorList>
    </citation>
    <scope>NUCLEOTIDE SEQUENCE [LARGE SCALE GENOMIC DNA]</scope>
    <source>
        <strain evidence="1 2">NBRC 108727</strain>
    </source>
</reference>
<dbReference type="NCBIfam" id="TIGR01509">
    <property type="entry name" value="HAD-SF-IA-v3"/>
    <property type="match status" value="1"/>
</dbReference>
<dbReference type="AlphaFoldDB" id="A0A7C9TNB3"/>
<comment type="caution">
    <text evidence="1">The sequence shown here is derived from an EMBL/GenBank/DDBJ whole genome shotgun (WGS) entry which is preliminary data.</text>
</comment>
<gene>
    <name evidence="1" type="ORF">G3T37_01650</name>
</gene>
<keyword evidence="2" id="KW-1185">Reference proteome</keyword>
<protein>
    <submittedName>
        <fullName evidence="1">HAD family phosphatase</fullName>
    </submittedName>
</protein>
<dbReference type="CDD" id="cd07505">
    <property type="entry name" value="HAD_BPGM-like"/>
    <property type="match status" value="1"/>
</dbReference>
<dbReference type="Gene3D" id="1.10.150.240">
    <property type="entry name" value="Putative phosphatase, domain 2"/>
    <property type="match status" value="1"/>
</dbReference>
<dbReference type="Gene3D" id="3.40.50.1000">
    <property type="entry name" value="HAD superfamily/HAD-like"/>
    <property type="match status" value="1"/>
</dbReference>
<dbReference type="Proteomes" id="UP000479756">
    <property type="component" value="Unassembled WGS sequence"/>
</dbReference>
<dbReference type="EMBL" id="JAAGWZ010000001">
    <property type="protein sequence ID" value="NEM90058.1"/>
    <property type="molecule type" value="Genomic_DNA"/>
</dbReference>
<dbReference type="SUPFAM" id="SSF56784">
    <property type="entry name" value="HAD-like"/>
    <property type="match status" value="1"/>
</dbReference>